<sequence>MSLFLSVALYTVKCLEFGSLVPPWVHYDHSIGLGNVQANIASFHPHNLFGRLAWALSQAAKYETLAHHNFDIGFGLETFKVLCPMPHTNTSIVVNEVYVTFVEQASYNLSRDIPFCGNHNLVSWGCFQPVLGYLDGDHCLGACGDLTLLIAFVEPTTA</sequence>
<name>A0AAN7UPF4_9PEZI</name>
<dbReference type="Proteomes" id="UP001305414">
    <property type="component" value="Unassembled WGS sequence"/>
</dbReference>
<evidence type="ECO:0000313" key="2">
    <source>
        <dbReference type="Proteomes" id="UP001305414"/>
    </source>
</evidence>
<accession>A0AAN7UPF4</accession>
<dbReference type="AlphaFoldDB" id="A0AAN7UPF4"/>
<reference evidence="1 2" key="1">
    <citation type="submission" date="2023-10" db="EMBL/GenBank/DDBJ databases">
        <title>Draft genome sequence of Xylaria bambusicola isolate GMP-LS, the root and basal stem rot pathogen of sugarcane in Indonesia.</title>
        <authorList>
            <person name="Selvaraj P."/>
            <person name="Muralishankar V."/>
            <person name="Muruganantham S."/>
            <person name="Sp S."/>
            <person name="Haryani S."/>
            <person name="Lau K.J.X."/>
            <person name="Naqvi N.I."/>
        </authorList>
    </citation>
    <scope>NUCLEOTIDE SEQUENCE [LARGE SCALE GENOMIC DNA]</scope>
    <source>
        <strain evidence="1">GMP-LS</strain>
    </source>
</reference>
<comment type="caution">
    <text evidence="1">The sequence shown here is derived from an EMBL/GenBank/DDBJ whole genome shotgun (WGS) entry which is preliminary data.</text>
</comment>
<organism evidence="1 2">
    <name type="scientific">Xylaria bambusicola</name>
    <dbReference type="NCBI Taxonomy" id="326684"/>
    <lineage>
        <taxon>Eukaryota</taxon>
        <taxon>Fungi</taxon>
        <taxon>Dikarya</taxon>
        <taxon>Ascomycota</taxon>
        <taxon>Pezizomycotina</taxon>
        <taxon>Sordariomycetes</taxon>
        <taxon>Xylariomycetidae</taxon>
        <taxon>Xylariales</taxon>
        <taxon>Xylariaceae</taxon>
        <taxon>Xylaria</taxon>
    </lineage>
</organism>
<evidence type="ECO:0000313" key="1">
    <source>
        <dbReference type="EMBL" id="KAK5630138.1"/>
    </source>
</evidence>
<protein>
    <submittedName>
        <fullName evidence="1">Uncharacterized protein</fullName>
    </submittedName>
</protein>
<dbReference type="EMBL" id="JAWHQM010000014">
    <property type="protein sequence ID" value="KAK5630138.1"/>
    <property type="molecule type" value="Genomic_DNA"/>
</dbReference>
<proteinExistence type="predicted"/>
<gene>
    <name evidence="1" type="ORF">RRF57_005853</name>
</gene>
<keyword evidence="2" id="KW-1185">Reference proteome</keyword>